<protein>
    <submittedName>
        <fullName evidence="1">Chlorophyllase</fullName>
    </submittedName>
</protein>
<organism evidence="1 2">
    <name type="scientific">Thalassospira alkalitolerans</name>
    <dbReference type="NCBI Taxonomy" id="1293890"/>
    <lineage>
        <taxon>Bacteria</taxon>
        <taxon>Pseudomonadati</taxon>
        <taxon>Pseudomonadota</taxon>
        <taxon>Alphaproteobacteria</taxon>
        <taxon>Rhodospirillales</taxon>
        <taxon>Thalassospiraceae</taxon>
        <taxon>Thalassospira</taxon>
    </lineage>
</organism>
<dbReference type="Gene3D" id="3.40.50.1820">
    <property type="entry name" value="alpha/beta hydrolase"/>
    <property type="match status" value="1"/>
</dbReference>
<reference evidence="1 2" key="1">
    <citation type="submission" date="2014-03" db="EMBL/GenBank/DDBJ databases">
        <title>The draft genome sequence of Thalassospira alkalitolerans JCM 18968.</title>
        <authorList>
            <person name="Lai Q."/>
            <person name="Shao Z."/>
        </authorList>
    </citation>
    <scope>NUCLEOTIDE SEQUENCE [LARGE SCALE GENOMIC DNA]</scope>
    <source>
        <strain evidence="1 2">JCM 18968</strain>
    </source>
</reference>
<dbReference type="PANTHER" id="PTHR33428:SF14">
    <property type="entry name" value="CARBOXYLESTERASE TYPE B DOMAIN-CONTAINING PROTEIN"/>
    <property type="match status" value="1"/>
</dbReference>
<dbReference type="InterPro" id="IPR029058">
    <property type="entry name" value="AB_hydrolase_fold"/>
</dbReference>
<dbReference type="EMBL" id="JFKB01000008">
    <property type="protein sequence ID" value="OSQ47538.1"/>
    <property type="molecule type" value="Genomic_DNA"/>
</dbReference>
<sequence length="320" mass="34148">MNHARHIPVPPPSPTLTINPVILPVPDRGQPLELRITAPVIGDNLPIILLSHGHGPSLYIPSKDGYGPLVDFYAAHGFVVIQPTHANAKVAGLPADAPGAPFFWQSRVQDMKRILDQLAVIEDQFPALAGRLDRNRIAVIGHSLGGQTAGMLLGARLTDTKDPTAQNVTMIEPRITAGVLLAAPGKGGDSLSNFARENYTVLNPDFAHLTTQTLVVAGDADDNPHLTPRGADWHTDPYHHSPGADALLTLKGGKHGLGGIAGYDAKETDDEDPDRLAITQRMTLAYLRSALYPGDPSWADACAALAKHADTHARVTRKKA</sequence>
<evidence type="ECO:0000313" key="1">
    <source>
        <dbReference type="EMBL" id="OSQ47538.1"/>
    </source>
</evidence>
<keyword evidence="2" id="KW-1185">Reference proteome</keyword>
<accession>A0A1Y2LD94</accession>
<comment type="caution">
    <text evidence="1">The sequence shown here is derived from an EMBL/GenBank/DDBJ whole genome shotgun (WGS) entry which is preliminary data.</text>
</comment>
<dbReference type="AlphaFoldDB" id="A0A1Y2LD94"/>
<proteinExistence type="predicted"/>
<gene>
    <name evidence="1" type="ORF">TALK_12950</name>
</gene>
<dbReference type="STRING" id="1293890.TALK_12950"/>
<dbReference type="PANTHER" id="PTHR33428">
    <property type="entry name" value="CHLOROPHYLLASE-2, CHLOROPLASTIC"/>
    <property type="match status" value="1"/>
</dbReference>
<name>A0A1Y2LD94_9PROT</name>
<dbReference type="SUPFAM" id="SSF53474">
    <property type="entry name" value="alpha/beta-Hydrolases"/>
    <property type="match status" value="1"/>
</dbReference>
<evidence type="ECO:0000313" key="2">
    <source>
        <dbReference type="Proteomes" id="UP000193396"/>
    </source>
</evidence>
<dbReference type="Proteomes" id="UP000193396">
    <property type="component" value="Unassembled WGS sequence"/>
</dbReference>